<organism evidence="2 3">
    <name type="scientific">Penicillium steckii</name>
    <dbReference type="NCBI Taxonomy" id="303698"/>
    <lineage>
        <taxon>Eukaryota</taxon>
        <taxon>Fungi</taxon>
        <taxon>Dikarya</taxon>
        <taxon>Ascomycota</taxon>
        <taxon>Pezizomycotina</taxon>
        <taxon>Eurotiomycetes</taxon>
        <taxon>Eurotiomycetidae</taxon>
        <taxon>Eurotiales</taxon>
        <taxon>Aspergillaceae</taxon>
        <taxon>Penicillium</taxon>
    </lineage>
</organism>
<evidence type="ECO:0000313" key="2">
    <source>
        <dbReference type="EMBL" id="OQE13457.1"/>
    </source>
</evidence>
<feature type="compositionally biased region" description="Polar residues" evidence="1">
    <location>
        <begin position="68"/>
        <end position="94"/>
    </location>
</feature>
<evidence type="ECO:0000256" key="1">
    <source>
        <dbReference type="SAM" id="MobiDB-lite"/>
    </source>
</evidence>
<accession>A0A1V6SHI1</accession>
<name>A0A1V6SHI1_9EURO</name>
<feature type="non-terminal residue" evidence="2">
    <location>
        <position position="94"/>
    </location>
</feature>
<dbReference type="Proteomes" id="UP000191285">
    <property type="component" value="Unassembled WGS sequence"/>
</dbReference>
<protein>
    <submittedName>
        <fullName evidence="2">Uncharacterized protein</fullName>
    </submittedName>
</protein>
<proteinExistence type="predicted"/>
<keyword evidence="3" id="KW-1185">Reference proteome</keyword>
<sequence>PCLRAAMTLGQACPPEYQRAQSFRGGLRRARTRGRMPPGGLAAGPPKQHSWTWRFWPTGRRQLASLPPTGQSPASWSISRQLVNLPPTGQSSAN</sequence>
<reference evidence="3" key="1">
    <citation type="journal article" date="2017" name="Nat. Microbiol.">
        <title>Global analysis of biosynthetic gene clusters reveals vast potential of secondary metabolite production in Penicillium species.</title>
        <authorList>
            <person name="Nielsen J.C."/>
            <person name="Grijseels S."/>
            <person name="Prigent S."/>
            <person name="Ji B."/>
            <person name="Dainat J."/>
            <person name="Nielsen K.F."/>
            <person name="Frisvad J.C."/>
            <person name="Workman M."/>
            <person name="Nielsen J."/>
        </authorList>
    </citation>
    <scope>NUCLEOTIDE SEQUENCE [LARGE SCALE GENOMIC DNA]</scope>
    <source>
        <strain evidence="3">IBT 24891</strain>
    </source>
</reference>
<dbReference type="AlphaFoldDB" id="A0A1V6SHI1"/>
<feature type="non-terminal residue" evidence="2">
    <location>
        <position position="1"/>
    </location>
</feature>
<gene>
    <name evidence="2" type="ORF">PENSTE_c060G02836</name>
</gene>
<feature type="region of interest" description="Disordered" evidence="1">
    <location>
        <begin position="62"/>
        <end position="94"/>
    </location>
</feature>
<feature type="region of interest" description="Disordered" evidence="1">
    <location>
        <begin position="20"/>
        <end position="50"/>
    </location>
</feature>
<dbReference type="EMBL" id="MLKD01000060">
    <property type="protein sequence ID" value="OQE13457.1"/>
    <property type="molecule type" value="Genomic_DNA"/>
</dbReference>
<dbReference type="STRING" id="303698.A0A1V6SHI1"/>
<comment type="caution">
    <text evidence="2">The sequence shown here is derived from an EMBL/GenBank/DDBJ whole genome shotgun (WGS) entry which is preliminary data.</text>
</comment>
<evidence type="ECO:0000313" key="3">
    <source>
        <dbReference type="Proteomes" id="UP000191285"/>
    </source>
</evidence>